<dbReference type="Gene3D" id="1.25.40.10">
    <property type="entry name" value="Tetratricopeptide repeat domain"/>
    <property type="match status" value="1"/>
</dbReference>
<name>A0AB37HMM3_9BACI</name>
<dbReference type="Proteomes" id="UP000595512">
    <property type="component" value="Chromosome"/>
</dbReference>
<proteinExistence type="predicted"/>
<dbReference type="InterPro" id="IPR011990">
    <property type="entry name" value="TPR-like_helical_dom_sf"/>
</dbReference>
<gene>
    <name evidence="1" type="ORF">JGZ69_04555</name>
</gene>
<dbReference type="KEGG" id="hspo:JGZ69_04555"/>
<sequence>MTRLDLDYHEAILYFAIGDSKTAIHVMEKAIDFSKENRLYYRIDDLYRLAAAEALMSHNKEKREYYIKKWKQYGEFADDRHSILAHELFQIMALIAEDHNYQHALQLINQYNLDSKDIGSFRFWFYLEKGKALYGLGLFKEALLYLKKVEIPENFHHPFDLSLFYVTDSYKALCYVELQKIDLALESAKIAVEKISPLPHTPYKEMIYNTYDKIKCKANKAKEAED</sequence>
<dbReference type="EMBL" id="CP066701">
    <property type="protein sequence ID" value="QQX26178.1"/>
    <property type="molecule type" value="Genomic_DNA"/>
</dbReference>
<organism evidence="1 2">
    <name type="scientific">Heyndrickxia sporothermodurans</name>
    <dbReference type="NCBI Taxonomy" id="46224"/>
    <lineage>
        <taxon>Bacteria</taxon>
        <taxon>Bacillati</taxon>
        <taxon>Bacillota</taxon>
        <taxon>Bacilli</taxon>
        <taxon>Bacillales</taxon>
        <taxon>Bacillaceae</taxon>
        <taxon>Heyndrickxia</taxon>
    </lineage>
</organism>
<reference evidence="1 2" key="1">
    <citation type="submission" date="2020-12" db="EMBL/GenBank/DDBJ databases">
        <title>Taxonomic evaluation of the Bacillus sporothermodurans group of bacteria based on whole genome sequences.</title>
        <authorList>
            <person name="Fiedler G."/>
            <person name="Herbstmann A.-D."/>
            <person name="Doll E."/>
            <person name="Wenning M."/>
            <person name="Brinks E."/>
            <person name="Kabisch J."/>
            <person name="Breitenwieser F."/>
            <person name="Lappann M."/>
            <person name="Boehnlein C."/>
            <person name="Franz C."/>
        </authorList>
    </citation>
    <scope>NUCLEOTIDE SEQUENCE [LARGE SCALE GENOMIC DNA]</scope>
    <source>
        <strain evidence="1 2">DSM 10599</strain>
    </source>
</reference>
<protein>
    <submittedName>
        <fullName evidence="1">Uncharacterized protein</fullName>
    </submittedName>
</protein>
<evidence type="ECO:0000313" key="2">
    <source>
        <dbReference type="Proteomes" id="UP000595512"/>
    </source>
</evidence>
<dbReference type="SUPFAM" id="SSF48452">
    <property type="entry name" value="TPR-like"/>
    <property type="match status" value="1"/>
</dbReference>
<accession>A0AB37HMM3</accession>
<evidence type="ECO:0000313" key="1">
    <source>
        <dbReference type="EMBL" id="QQX26178.1"/>
    </source>
</evidence>
<dbReference type="AlphaFoldDB" id="A0AB37HMM3"/>